<accession>A0A9N7TNV9</accession>
<feature type="region of interest" description="Disordered" evidence="1">
    <location>
        <begin position="164"/>
        <end position="200"/>
    </location>
</feature>
<reference evidence="2" key="1">
    <citation type="submission" date="2020-03" db="EMBL/GenBank/DDBJ databases">
        <authorList>
            <person name="Weist P."/>
        </authorList>
    </citation>
    <scope>NUCLEOTIDE SEQUENCE</scope>
</reference>
<dbReference type="Proteomes" id="UP001153269">
    <property type="component" value="Unassembled WGS sequence"/>
</dbReference>
<organism evidence="2 3">
    <name type="scientific">Pleuronectes platessa</name>
    <name type="common">European plaice</name>
    <dbReference type="NCBI Taxonomy" id="8262"/>
    <lineage>
        <taxon>Eukaryota</taxon>
        <taxon>Metazoa</taxon>
        <taxon>Chordata</taxon>
        <taxon>Craniata</taxon>
        <taxon>Vertebrata</taxon>
        <taxon>Euteleostomi</taxon>
        <taxon>Actinopterygii</taxon>
        <taxon>Neopterygii</taxon>
        <taxon>Teleostei</taxon>
        <taxon>Neoteleostei</taxon>
        <taxon>Acanthomorphata</taxon>
        <taxon>Carangaria</taxon>
        <taxon>Pleuronectiformes</taxon>
        <taxon>Pleuronectoidei</taxon>
        <taxon>Pleuronectidae</taxon>
        <taxon>Pleuronectes</taxon>
    </lineage>
</organism>
<dbReference type="EMBL" id="CADEAL010000204">
    <property type="protein sequence ID" value="CAB1416362.1"/>
    <property type="molecule type" value="Genomic_DNA"/>
</dbReference>
<feature type="region of interest" description="Disordered" evidence="1">
    <location>
        <begin position="220"/>
        <end position="253"/>
    </location>
</feature>
<dbReference type="AlphaFoldDB" id="A0A9N7TNV9"/>
<evidence type="ECO:0000313" key="3">
    <source>
        <dbReference type="Proteomes" id="UP001153269"/>
    </source>
</evidence>
<proteinExistence type="predicted"/>
<keyword evidence="3" id="KW-1185">Reference proteome</keyword>
<evidence type="ECO:0000313" key="2">
    <source>
        <dbReference type="EMBL" id="CAB1416362.1"/>
    </source>
</evidence>
<sequence length="253" mass="27705">MTSGGEPSAAPTGTSAAAARRRGGTVLRQTQMRSTAKLHPLWQIPQTGQNVNLAQSDGSRICPKLQSSLIRGFLGSEQLLAEQQRLPEPLVFLLLLPAGECQLGYPGFFKTRAGAFARNLNSSSANETSPVLKSLGGSSGNCALNLWRCQRPAKCQFCEDQGEEACQGPSQPHNRQRSEAGVERPHLSPNQEGRDLPLHAHRLPNSGCEWLWSPRHHRASHSSQLRPRFPGERTQSHVHAREDHTAPRTPITL</sequence>
<feature type="compositionally biased region" description="Low complexity" evidence="1">
    <location>
        <begin position="7"/>
        <end position="18"/>
    </location>
</feature>
<protein>
    <submittedName>
        <fullName evidence="2">Uncharacterized protein</fullName>
    </submittedName>
</protein>
<feature type="compositionally biased region" description="Basic and acidic residues" evidence="1">
    <location>
        <begin position="176"/>
        <end position="198"/>
    </location>
</feature>
<comment type="caution">
    <text evidence="2">The sequence shown here is derived from an EMBL/GenBank/DDBJ whole genome shotgun (WGS) entry which is preliminary data.</text>
</comment>
<feature type="compositionally biased region" description="Basic and acidic residues" evidence="1">
    <location>
        <begin position="229"/>
        <end position="246"/>
    </location>
</feature>
<feature type="region of interest" description="Disordered" evidence="1">
    <location>
        <begin position="1"/>
        <end position="26"/>
    </location>
</feature>
<name>A0A9N7TNV9_PLEPL</name>
<gene>
    <name evidence="2" type="ORF">PLEPLA_LOCUS4153</name>
</gene>
<evidence type="ECO:0000256" key="1">
    <source>
        <dbReference type="SAM" id="MobiDB-lite"/>
    </source>
</evidence>